<name>A0AAV4VGU9_CAEEX</name>
<sequence length="101" mass="11312">MVLFTEILLPQGWKVLSWRRGNKGFLTIDNFISKPSLEEREISILSQQITPPFDHIVTVNLSLDFTKSTIHLTLGRHPGPQSGTATIDQPFIIRAPSNCPS</sequence>
<evidence type="ECO:0000313" key="2">
    <source>
        <dbReference type="Proteomes" id="UP001054945"/>
    </source>
</evidence>
<evidence type="ECO:0000313" key="1">
    <source>
        <dbReference type="EMBL" id="GIY69621.1"/>
    </source>
</evidence>
<proteinExistence type="predicted"/>
<organism evidence="1 2">
    <name type="scientific">Caerostris extrusa</name>
    <name type="common">Bark spider</name>
    <name type="synonym">Caerostris bankana</name>
    <dbReference type="NCBI Taxonomy" id="172846"/>
    <lineage>
        <taxon>Eukaryota</taxon>
        <taxon>Metazoa</taxon>
        <taxon>Ecdysozoa</taxon>
        <taxon>Arthropoda</taxon>
        <taxon>Chelicerata</taxon>
        <taxon>Arachnida</taxon>
        <taxon>Araneae</taxon>
        <taxon>Araneomorphae</taxon>
        <taxon>Entelegynae</taxon>
        <taxon>Araneoidea</taxon>
        <taxon>Araneidae</taxon>
        <taxon>Caerostris</taxon>
    </lineage>
</organism>
<reference evidence="1 2" key="1">
    <citation type="submission" date="2021-06" db="EMBL/GenBank/DDBJ databases">
        <title>Caerostris extrusa draft genome.</title>
        <authorList>
            <person name="Kono N."/>
            <person name="Arakawa K."/>
        </authorList>
    </citation>
    <scope>NUCLEOTIDE SEQUENCE [LARGE SCALE GENOMIC DNA]</scope>
</reference>
<dbReference type="AlphaFoldDB" id="A0AAV4VGU9"/>
<keyword evidence="2" id="KW-1185">Reference proteome</keyword>
<accession>A0AAV4VGU9</accession>
<gene>
    <name evidence="1" type="ORF">CEXT_718001</name>
</gene>
<protein>
    <submittedName>
        <fullName evidence="1">Uncharacterized protein</fullName>
    </submittedName>
</protein>
<dbReference type="Proteomes" id="UP001054945">
    <property type="component" value="Unassembled WGS sequence"/>
</dbReference>
<dbReference type="EMBL" id="BPLR01014557">
    <property type="protein sequence ID" value="GIY69621.1"/>
    <property type="molecule type" value="Genomic_DNA"/>
</dbReference>
<comment type="caution">
    <text evidence="1">The sequence shown here is derived from an EMBL/GenBank/DDBJ whole genome shotgun (WGS) entry which is preliminary data.</text>
</comment>